<name>A0A8T2L7Q6_ASTMX</name>
<reference evidence="2 3" key="1">
    <citation type="submission" date="2021-07" db="EMBL/GenBank/DDBJ databases">
        <authorList>
            <person name="Imarazene B."/>
            <person name="Zahm M."/>
            <person name="Klopp C."/>
            <person name="Cabau C."/>
            <person name="Beille S."/>
            <person name="Jouanno E."/>
            <person name="Castinel A."/>
            <person name="Lluch J."/>
            <person name="Gil L."/>
            <person name="Kuchtly C."/>
            <person name="Lopez Roques C."/>
            <person name="Donnadieu C."/>
            <person name="Parrinello H."/>
            <person name="Journot L."/>
            <person name="Du K."/>
            <person name="Schartl M."/>
            <person name="Retaux S."/>
            <person name="Guiguen Y."/>
        </authorList>
    </citation>
    <scope>NUCLEOTIDE SEQUENCE [LARGE SCALE GENOMIC DNA]</scope>
    <source>
        <strain evidence="2">Pach_M1</strain>
        <tissue evidence="2">Testis</tissue>
    </source>
</reference>
<dbReference type="PROSITE" id="PS50904">
    <property type="entry name" value="PRELI_MSF1"/>
    <property type="match status" value="1"/>
</dbReference>
<protein>
    <submittedName>
        <fullName evidence="2">PRELI domain-containing protein 1, mitochondrial</fullName>
    </submittedName>
</protein>
<dbReference type="GO" id="GO:0005758">
    <property type="term" value="C:mitochondrial intermembrane space"/>
    <property type="evidence" value="ECO:0007669"/>
    <property type="project" value="InterPro"/>
</dbReference>
<feature type="domain" description="PRELI/MSF1" evidence="1">
    <location>
        <begin position="2"/>
        <end position="172"/>
    </location>
</feature>
<dbReference type="InterPro" id="IPR006797">
    <property type="entry name" value="PRELI/MSF1_dom"/>
</dbReference>
<dbReference type="InterPro" id="IPR037365">
    <property type="entry name" value="Slowmo/Ups"/>
</dbReference>
<comment type="caution">
    <text evidence="2">The sequence shown here is derived from an EMBL/GenBank/DDBJ whole genome shotgun (WGS) entry which is preliminary data.</text>
</comment>
<dbReference type="EMBL" id="JAICCE010000015">
    <property type="protein sequence ID" value="KAG9267279.1"/>
    <property type="molecule type" value="Genomic_DNA"/>
</dbReference>
<accession>A0A8T2L7Q6</accession>
<dbReference type="AlphaFoldDB" id="A0A8T2L7Q6"/>
<evidence type="ECO:0000313" key="2">
    <source>
        <dbReference type="EMBL" id="KAG9267279.1"/>
    </source>
</evidence>
<dbReference type="Pfam" id="PF04707">
    <property type="entry name" value="PRELI"/>
    <property type="match status" value="1"/>
</dbReference>
<evidence type="ECO:0000313" key="3">
    <source>
        <dbReference type="Proteomes" id="UP000752171"/>
    </source>
</evidence>
<proteinExistence type="predicted"/>
<sequence>MVTDFSFVGLIKGTWNQVSTAFWQKYPNPYSTNVLTEDVIFREVTPDNRLLSRRLLTKTGPVPRWAESFFTSFTAYYVIEDSVVDPVNKTMVTFTRNISHTHFISVKEQCVYRVNPEDSNWTEINKKAWISSSMFGLSKPVKELGLARVKDTVPNTMKGFEYILAKMMDEEKAKDMASQAQKKQ</sequence>
<gene>
    <name evidence="2" type="primary">PRELID1</name>
    <name evidence="2" type="ORF">AMEX_G18106</name>
</gene>
<dbReference type="PANTHER" id="PTHR11158">
    <property type="entry name" value="MSF1/PX19 RELATED"/>
    <property type="match status" value="1"/>
</dbReference>
<dbReference type="OrthoDB" id="341300at2759"/>
<evidence type="ECO:0000259" key="1">
    <source>
        <dbReference type="PROSITE" id="PS50904"/>
    </source>
</evidence>
<dbReference type="Proteomes" id="UP000752171">
    <property type="component" value="Unassembled WGS sequence"/>
</dbReference>
<organism evidence="2 3">
    <name type="scientific">Astyanax mexicanus</name>
    <name type="common">Blind cave fish</name>
    <name type="synonym">Astyanax fasciatus mexicanus</name>
    <dbReference type="NCBI Taxonomy" id="7994"/>
    <lineage>
        <taxon>Eukaryota</taxon>
        <taxon>Metazoa</taxon>
        <taxon>Chordata</taxon>
        <taxon>Craniata</taxon>
        <taxon>Vertebrata</taxon>
        <taxon>Euteleostomi</taxon>
        <taxon>Actinopterygii</taxon>
        <taxon>Neopterygii</taxon>
        <taxon>Teleostei</taxon>
        <taxon>Ostariophysi</taxon>
        <taxon>Characiformes</taxon>
        <taxon>Characoidei</taxon>
        <taxon>Acestrorhamphidae</taxon>
        <taxon>Acestrorhamphinae</taxon>
        <taxon>Astyanax</taxon>
    </lineage>
</organism>